<dbReference type="Pfam" id="PF09336">
    <property type="entry name" value="Vps4_C"/>
    <property type="match status" value="1"/>
</dbReference>
<dbReference type="InterPro" id="IPR041569">
    <property type="entry name" value="AAA_lid_3"/>
</dbReference>
<dbReference type="Pfam" id="PF17862">
    <property type="entry name" value="AAA_lid_3"/>
    <property type="match status" value="1"/>
</dbReference>
<feature type="compositionally biased region" description="Basic and acidic residues" evidence="5">
    <location>
        <begin position="403"/>
        <end position="412"/>
    </location>
</feature>
<dbReference type="InterPro" id="IPR056866">
    <property type="entry name" value="Znf_WRKY19"/>
</dbReference>
<dbReference type="SUPFAM" id="SSF52540">
    <property type="entry name" value="P-loop containing nucleoside triphosphate hydrolases"/>
    <property type="match status" value="1"/>
</dbReference>
<feature type="compositionally biased region" description="Basic and acidic residues" evidence="5">
    <location>
        <begin position="381"/>
        <end position="394"/>
    </location>
</feature>
<name>A0AAD8Y342_9STRA</name>
<dbReference type="PROSITE" id="PS00674">
    <property type="entry name" value="AAA"/>
    <property type="match status" value="1"/>
</dbReference>
<comment type="caution">
    <text evidence="7">The sequence shown here is derived from an EMBL/GenBank/DDBJ whole genome shotgun (WGS) entry which is preliminary data.</text>
</comment>
<proteinExistence type="inferred from homology"/>
<keyword evidence="7" id="KW-0378">Hydrolase</keyword>
<dbReference type="InterPro" id="IPR050304">
    <property type="entry name" value="MT-severing_AAA_ATPase"/>
</dbReference>
<feature type="domain" description="AAA+ ATPase" evidence="6">
    <location>
        <begin position="1104"/>
        <end position="1240"/>
    </location>
</feature>
<dbReference type="GO" id="GO:0005524">
    <property type="term" value="F:ATP binding"/>
    <property type="evidence" value="ECO:0007669"/>
    <property type="project" value="UniProtKB-KW"/>
</dbReference>
<dbReference type="InterPro" id="IPR027417">
    <property type="entry name" value="P-loop_NTPase"/>
</dbReference>
<dbReference type="InterPro" id="IPR003959">
    <property type="entry name" value="ATPase_AAA_core"/>
</dbReference>
<dbReference type="PANTHER" id="PTHR23074:SF17">
    <property type="entry name" value="FIDGETIN-LIKE PROTEIN 1"/>
    <property type="match status" value="1"/>
</dbReference>
<keyword evidence="3" id="KW-0067">ATP-binding</keyword>
<evidence type="ECO:0000313" key="8">
    <source>
        <dbReference type="Proteomes" id="UP001224775"/>
    </source>
</evidence>
<dbReference type="PANTHER" id="PTHR23074">
    <property type="entry name" value="AAA DOMAIN-CONTAINING"/>
    <property type="match status" value="1"/>
</dbReference>
<feature type="compositionally biased region" description="Acidic residues" evidence="5">
    <location>
        <begin position="432"/>
        <end position="446"/>
    </location>
</feature>
<dbReference type="Gene3D" id="3.40.50.300">
    <property type="entry name" value="P-loop containing nucleotide triphosphate hydrolases"/>
    <property type="match status" value="1"/>
</dbReference>
<evidence type="ECO:0000256" key="1">
    <source>
        <dbReference type="ARBA" id="ARBA00006914"/>
    </source>
</evidence>
<evidence type="ECO:0000256" key="4">
    <source>
        <dbReference type="SAM" id="Coils"/>
    </source>
</evidence>
<evidence type="ECO:0000313" key="7">
    <source>
        <dbReference type="EMBL" id="KAK1737915.1"/>
    </source>
</evidence>
<dbReference type="SMART" id="SM00382">
    <property type="entry name" value="AAA"/>
    <property type="match status" value="1"/>
</dbReference>
<evidence type="ECO:0000256" key="5">
    <source>
        <dbReference type="SAM" id="MobiDB-lite"/>
    </source>
</evidence>
<feature type="region of interest" description="Disordered" evidence="5">
    <location>
        <begin position="989"/>
        <end position="1041"/>
    </location>
</feature>
<dbReference type="InterPro" id="IPR015415">
    <property type="entry name" value="Spast_Vps4_C"/>
</dbReference>
<gene>
    <name evidence="7" type="ORF">QTG54_011209</name>
</gene>
<dbReference type="InterPro" id="IPR003960">
    <property type="entry name" value="ATPase_AAA_CS"/>
</dbReference>
<dbReference type="Pfam" id="PF24906">
    <property type="entry name" value="Zf_WRKY19"/>
    <property type="match status" value="1"/>
</dbReference>
<feature type="compositionally biased region" description="Acidic residues" evidence="5">
    <location>
        <begin position="1348"/>
        <end position="1368"/>
    </location>
</feature>
<keyword evidence="8" id="KW-1185">Reference proteome</keyword>
<evidence type="ECO:0000259" key="6">
    <source>
        <dbReference type="SMART" id="SM00382"/>
    </source>
</evidence>
<dbReference type="FunFam" id="1.10.8.60:FF:000022">
    <property type="entry name" value="Fidgetin like 1"/>
    <property type="match status" value="1"/>
</dbReference>
<comment type="similarity">
    <text evidence="1">Belongs to the AAA ATPase family.</text>
</comment>
<dbReference type="EMBL" id="JATAAI010000022">
    <property type="protein sequence ID" value="KAK1737915.1"/>
    <property type="molecule type" value="Genomic_DNA"/>
</dbReference>
<keyword evidence="4" id="KW-0175">Coiled coil</keyword>
<dbReference type="Pfam" id="PF00004">
    <property type="entry name" value="AAA"/>
    <property type="match status" value="1"/>
</dbReference>
<evidence type="ECO:0000256" key="2">
    <source>
        <dbReference type="ARBA" id="ARBA00022741"/>
    </source>
</evidence>
<dbReference type="InterPro" id="IPR003593">
    <property type="entry name" value="AAA+_ATPase"/>
</dbReference>
<reference evidence="7" key="1">
    <citation type="submission" date="2023-06" db="EMBL/GenBank/DDBJ databases">
        <title>Survivors Of The Sea: Transcriptome response of Skeletonema marinoi to long-term dormancy.</title>
        <authorList>
            <person name="Pinder M.I.M."/>
            <person name="Kourtchenko O."/>
            <person name="Robertson E.K."/>
            <person name="Larsson T."/>
            <person name="Maumus F."/>
            <person name="Osuna-Cruz C.M."/>
            <person name="Vancaester E."/>
            <person name="Stenow R."/>
            <person name="Vandepoele K."/>
            <person name="Ploug H."/>
            <person name="Bruchert V."/>
            <person name="Godhe A."/>
            <person name="Topel M."/>
        </authorList>
    </citation>
    <scope>NUCLEOTIDE SEQUENCE</scope>
    <source>
        <strain evidence="7">R05AC</strain>
    </source>
</reference>
<sequence>MPIAATAVDICQPTAKKKRKEVGVAANNGSGRPTKRVRKQCNVDGCGNWRVEGGVCRKHGAKLKRCSADDCTNQVVNGGVCIRHGAKVKGPKKKYRYKCSVDGCGNRRVKGGVCYRHGAKKKLCSVDGCTNKAKSDGVCIRHGAKVKQCSGEECTNKAHKGGLCLRHGAKLNRCSVDDCTNQVVKGGVCKRHGAYGDRCKFEGCTLKRDFDGFCGNHQEHRPNKNDYNLQIQQQQQQQQQEQISRMGLASTMSSLGYRHRPPQWNNNNYYDNSLLNSNRVSHCNFEGCNIVAMHGGFCSRHWTHRSSSVAPRDHADSQRGYVQGGGNQNAPTVEIISDDEEAGEKKQASITSRKRKEGVAKQSETPPSCDTGEIGKQNIPENKDAAPEKVKDKPNSSSVGDEGNSKDDKEPGTSDQAVAKNKDSDSWGGGDCEYEAEDSNGAEYDGEYQSRVDLEGEATANVEQESMQEVAPELMEPNNSAEALNARPEEMAYHFEAAQSRSKSECAKEQLSELKDLRTRLKDVMSELEKKSEAQERLELGWRKKEEELTSQIETSSHKLKEANDQLKDLSAELNSLKEKLREAKRNEAVTTVKLVEIANDAEATKALSEQQQSTIHELRASLSAKESELQRQSETASRLKANLRSKEAELKAHMQSSAVELNEMTTEVAALNAKLAEATSKEAALNVQLKKITDDFAADRASLESKNNQQQFTIEDLCDRLEEGQSVINEKSEAIADLTRRQAVMTNQIQISAATLKEAAADAVEVKARLRDANTNEKILKQQLKETRDKYEAANALSNSRLEQEKSANEKLRISLRDMESELVGKSEQFAADLRSKEVEMKEMTREMDVLNAKLAEATRNEGALHAQLQRMTDDVETTRVSSESAHEQQQSTIDELRALLKERQSELNDKSKTAERLAAELRSKEAEMKDMATEAATLNAKLAEQAQGSDVASLKTEIEGARTEARTEIERLKEALDILKAEVSLLEEGKDREDSTTTNPPKRVQPSRRSKSHPMSSLGAAVDQSSKTTGWRNKKPNELDIPEELDGLEKELVQKINNEIVVRGQEVTFDDIAGLEDAKKTVKEMVIYPMKRPDLFTGLRTCPKGLLLFGPPGTGKTMIGKAIAHESSATFFSISSSSLTSKWIGEGEKLVKTLFAVASYQSPSVVFIDEVDSMLTQRKAEEDDASRRMKTEFLVQLDGAGNERKGHVLVIGATNLPHELDDAARRRFVKRLYIPLPDQSGREQQLRTLLAKNSHSLKDNEIIKLSRATDGYSCADLKNLCTDASMGPMRSLTDDEMMSINADEVPPISYKHFRRSLRGMNPSVAQSDLQVYLDWNEKYGSKVTNDLDDEGDDDYDSSSSSDDENE</sequence>
<protein>
    <submittedName>
        <fullName evidence="7">Fidgetin-like protein</fullName>
        <ecNumber evidence="7">3.6.4.-</ecNumber>
    </submittedName>
</protein>
<evidence type="ECO:0000256" key="3">
    <source>
        <dbReference type="ARBA" id="ARBA00022840"/>
    </source>
</evidence>
<feature type="region of interest" description="Disordered" evidence="5">
    <location>
        <begin position="1344"/>
        <end position="1368"/>
    </location>
</feature>
<dbReference type="EC" id="3.6.4.-" evidence="7"/>
<keyword evidence="2" id="KW-0547">Nucleotide-binding</keyword>
<feature type="coiled-coil region" evidence="4">
    <location>
        <begin position="497"/>
        <end position="689"/>
    </location>
</feature>
<organism evidence="7 8">
    <name type="scientific">Skeletonema marinoi</name>
    <dbReference type="NCBI Taxonomy" id="267567"/>
    <lineage>
        <taxon>Eukaryota</taxon>
        <taxon>Sar</taxon>
        <taxon>Stramenopiles</taxon>
        <taxon>Ochrophyta</taxon>
        <taxon>Bacillariophyta</taxon>
        <taxon>Coscinodiscophyceae</taxon>
        <taxon>Thalassiosirophycidae</taxon>
        <taxon>Thalassiosirales</taxon>
        <taxon>Skeletonemataceae</taxon>
        <taxon>Skeletonema</taxon>
        <taxon>Skeletonema marinoi-dohrnii complex</taxon>
    </lineage>
</organism>
<dbReference type="Proteomes" id="UP001224775">
    <property type="component" value="Unassembled WGS sequence"/>
</dbReference>
<dbReference type="GO" id="GO:0016887">
    <property type="term" value="F:ATP hydrolysis activity"/>
    <property type="evidence" value="ECO:0007669"/>
    <property type="project" value="InterPro"/>
</dbReference>
<dbReference type="FunFam" id="3.40.50.300:FF:000093">
    <property type="entry name" value="Fidgetin-like 1"/>
    <property type="match status" value="1"/>
</dbReference>
<accession>A0AAD8Y342</accession>
<feature type="region of interest" description="Disordered" evidence="5">
    <location>
        <begin position="309"/>
        <end position="450"/>
    </location>
</feature>
<feature type="coiled-coil region" evidence="4">
    <location>
        <begin position="757"/>
        <end position="862"/>
    </location>
</feature>
<dbReference type="Gene3D" id="1.10.8.60">
    <property type="match status" value="1"/>
</dbReference>